<organism evidence="1">
    <name type="scientific">freshwater metagenome</name>
    <dbReference type="NCBI Taxonomy" id="449393"/>
    <lineage>
        <taxon>unclassified sequences</taxon>
        <taxon>metagenomes</taxon>
        <taxon>ecological metagenomes</taxon>
    </lineage>
</organism>
<dbReference type="AlphaFoldDB" id="A0A6J7GH16"/>
<reference evidence="1" key="1">
    <citation type="submission" date="2020-05" db="EMBL/GenBank/DDBJ databases">
        <authorList>
            <person name="Chiriac C."/>
            <person name="Salcher M."/>
            <person name="Ghai R."/>
            <person name="Kavagutti S V."/>
        </authorList>
    </citation>
    <scope>NUCLEOTIDE SEQUENCE</scope>
</reference>
<gene>
    <name evidence="1" type="ORF">UFOPK3564_00772</name>
</gene>
<accession>A0A6J7GH16</accession>
<evidence type="ECO:0000313" key="1">
    <source>
        <dbReference type="EMBL" id="CAB4904255.1"/>
    </source>
</evidence>
<sequence length="81" mass="8410">MPEIAVTLTADGGAYVHLMPGGSSIVRESVALDELEAADRVPTLDTLTLDLDHYGRLVGIRVAGSPDSVLPPALLDGAREA</sequence>
<proteinExistence type="predicted"/>
<protein>
    <submittedName>
        <fullName evidence="1">Unannotated protein</fullName>
    </submittedName>
</protein>
<name>A0A6J7GH16_9ZZZZ</name>
<dbReference type="EMBL" id="CAFBMK010000029">
    <property type="protein sequence ID" value="CAB4904255.1"/>
    <property type="molecule type" value="Genomic_DNA"/>
</dbReference>